<dbReference type="Proteomes" id="UP000271241">
    <property type="component" value="Unassembled WGS sequence"/>
</dbReference>
<feature type="region of interest" description="Disordered" evidence="1">
    <location>
        <begin position="1068"/>
        <end position="1092"/>
    </location>
</feature>
<reference evidence="3" key="1">
    <citation type="journal article" date="2018" name="Nat. Microbiol.">
        <title>Leveraging single-cell genomics to expand the fungal tree of life.</title>
        <authorList>
            <person name="Ahrendt S.R."/>
            <person name="Quandt C.A."/>
            <person name="Ciobanu D."/>
            <person name="Clum A."/>
            <person name="Salamov A."/>
            <person name="Andreopoulos B."/>
            <person name="Cheng J.F."/>
            <person name="Woyke T."/>
            <person name="Pelin A."/>
            <person name="Henrissat B."/>
            <person name="Reynolds N.K."/>
            <person name="Benny G.L."/>
            <person name="Smith M.E."/>
            <person name="James T.Y."/>
            <person name="Grigoriev I.V."/>
        </authorList>
    </citation>
    <scope>NUCLEOTIDE SEQUENCE [LARGE SCALE GENOMIC DNA]</scope>
    <source>
        <strain evidence="3">RSA 1356</strain>
    </source>
</reference>
<dbReference type="EMBL" id="KZ992424">
    <property type="protein sequence ID" value="RKP11214.1"/>
    <property type="molecule type" value="Genomic_DNA"/>
</dbReference>
<dbReference type="InterPro" id="IPR013320">
    <property type="entry name" value="ConA-like_dom_sf"/>
</dbReference>
<dbReference type="InterPro" id="IPR011989">
    <property type="entry name" value="ARM-like"/>
</dbReference>
<gene>
    <name evidence="2" type="ORF">THASP1DRAFT_27053</name>
</gene>
<feature type="non-terminal residue" evidence="2">
    <location>
        <position position="1868"/>
    </location>
</feature>
<evidence type="ECO:0000313" key="2">
    <source>
        <dbReference type="EMBL" id="RKP11214.1"/>
    </source>
</evidence>
<dbReference type="Gene3D" id="2.60.120.200">
    <property type="match status" value="1"/>
</dbReference>
<accession>A0A4P9XY04</accession>
<keyword evidence="3" id="KW-1185">Reference proteome</keyword>
<sequence length="1868" mass="206200">MQTVRQKWQLYRTYQRLQRCWEEYLLVSGQDGDAVVVRERLCEFLDTFSTAHADWMQAGVSAGVGAPLDKFYGDCSEVVVNLLFTVESEVNRDADKSQKADADASSVVIKALNVVNIILKEEKYRHVVANTPNLINRILALLGKARSAEVKRRRHKGFKMVIQLLQMDDTELTAEVMRTIQQLAEVSGEVPAQFLLNDGGGDEMSLRPGEQPLNAAALFGGTVGGKVTSIVSDVRELMSAEFGRVFPQLGSNSLSSDGRAAFGGSPTGEPVKCEFILSSQDVEAWLERLSIYNAIEHGSIATMCSQDERKSHVQDLVVAQGVTLIDRWRNLVGFGKDKPTEQAHRPDTCSSRSSSSGQTREETGAVPDGPSRHADTIKGFMRTQGVLRALTRALAKGVSSPSNEHSDTPAAIAIDTICKLIYQNSANQRELRELDGYEAMRKAFDQVVQSENSADEHVLQDFFNMFFTIALDGSPSMMVGNSDAYIFLFRMAASSAHAVIRRHAVLCIKDLVSLNPFNAIIAWKYGGVDMLLEMLNRATKVCGDESALMGELGLNEDATQNHTEGSNTIMERLCTTALEQAVDASMVYQYIASVTWLLEYISEYTRILMQITLPSWNVVVGIMLRSVGRILTDLVCRQCTVEPKFLNIYLQLLRRAYHMQDSAVDMDENLGAVELLEHNVFLDSAHPDGRYRAMAQEQHLDRAFAVTGRDMDILRVNQGFQILHDSVALSTTLCWVTALEESEEKTSSEIIFHYDTEYERLVSDMSMWILRECLLCQDATRDGIKWLIKLLKHVLTSITALKQNPSSIVASSEGTAVIRPFRFGYDWFHAKICQLFSSVFRRSDLAKKHFGELGGIEVLLAVLSQTRDIDVATYALIAVGDLFAGGEETKQLVGETFGYEGFMELVLSSHRPLDRLCCQIILEVATVGNVVRDLSEMDIDEEPFSLSSAVVPFISSLLAPAVLFDAPLPLCFWRRTGLRRTTLGDRTRIMAYSRAYNARHSAFKSRPSSVFSDGNRRYKDSASSIGDIHRGHDAASMLSMRPRSISGALADPRTEILLEEISAGLGGEIPSPCLSPRPESGAGSRKPSLRQRSSIGASNCAISDVSADMVLAKRLIGVVFRDKHAATMALKLLFRVADGGSELRTYYFDLFVQLLQVNTRNQQLVCLDRGLEYVVRAAIRETLEPQASQAPLPPASFAGLISLIGGYDVSPEDAALLLNAVYDPARIGGCKLDAPSSTLASTAHGGYTGATSVAASDLRKELLIALMEISSRLDPTHTFSFDGAGGILSFPLERLPGPRYGYTVSLWVKITAFLGESTGLLCYEDQYGSSSLFELYFRMLPQSGCYCLCVRTQNHPLPPEDFVFYGFDFAASPGWHHVALVHSRQYMTLFVNGTLVQTCNTFSYPRISGRDRAFVGVFGRRGQRNTAGAAGSGAATVGNSSVAFPAAANRATHAGTVPAENSFADAHDSGSDVNYMDGEYFCGQISSVYFLEGAWDRQTAEKVFNEGPHRHEDFRALGVDHRKAIRLSASASCDTSAHLPITSLQPTTAFDVAAAPASAGSTGIWRLTADTTELLWSPVTMSRGCTAHRMRKLRDVIGQVGGPQVCFSLMEAGLEQQLFGLHIIASLLHKSPENRTKFIEVGGFDVVRHLLRESRWELVVDHFSMLLDIACDGHMVGAQRVLVDWESVGMCTDLVIYASEHVQLQVVRTLADELLDVRENLVRWRSGPGLALIFDLLQSLPSTLHQFLLRLVDAAMDDLTVEEIHYILDFIAFEKRQYLDLKCELLELLLRHATWCPLFVERLSAVGGLNVLLTFLDLPSERFRITILKLMGVLMGSNARQSRALMAKIGGFDAMWLFMAPFPVSADM</sequence>
<dbReference type="InterPro" id="IPR016024">
    <property type="entry name" value="ARM-type_fold"/>
</dbReference>
<name>A0A4P9XY04_9FUNG</name>
<dbReference type="OrthoDB" id="5589702at2759"/>
<dbReference type="PANTHER" id="PTHR13743">
    <property type="entry name" value="BEIGE/BEACH-RELATED"/>
    <property type="match status" value="1"/>
</dbReference>
<protein>
    <submittedName>
        <fullName evidence="2">Uncharacterized protein</fullName>
    </submittedName>
</protein>
<feature type="region of interest" description="Disordered" evidence="1">
    <location>
        <begin position="335"/>
        <end position="376"/>
    </location>
</feature>
<dbReference type="SUPFAM" id="SSF48371">
    <property type="entry name" value="ARM repeat"/>
    <property type="match status" value="3"/>
</dbReference>
<dbReference type="Gene3D" id="1.25.10.10">
    <property type="entry name" value="Leucine-rich Repeat Variant"/>
    <property type="match status" value="2"/>
</dbReference>
<dbReference type="InterPro" id="IPR050865">
    <property type="entry name" value="BEACH_Domain"/>
</dbReference>
<organism evidence="2 3">
    <name type="scientific">Thamnocephalis sphaerospora</name>
    <dbReference type="NCBI Taxonomy" id="78915"/>
    <lineage>
        <taxon>Eukaryota</taxon>
        <taxon>Fungi</taxon>
        <taxon>Fungi incertae sedis</taxon>
        <taxon>Zoopagomycota</taxon>
        <taxon>Zoopagomycotina</taxon>
        <taxon>Zoopagomycetes</taxon>
        <taxon>Zoopagales</taxon>
        <taxon>Sigmoideomycetaceae</taxon>
        <taxon>Thamnocephalis</taxon>
    </lineage>
</organism>
<proteinExistence type="predicted"/>
<dbReference type="STRING" id="78915.A0A4P9XY04"/>
<feature type="compositionally biased region" description="Basic and acidic residues" evidence="1">
    <location>
        <begin position="335"/>
        <end position="347"/>
    </location>
</feature>
<evidence type="ECO:0000313" key="3">
    <source>
        <dbReference type="Proteomes" id="UP000271241"/>
    </source>
</evidence>
<dbReference type="PANTHER" id="PTHR13743:SF123">
    <property type="entry name" value="PROTEIN FAN"/>
    <property type="match status" value="1"/>
</dbReference>
<dbReference type="SUPFAM" id="SSF49899">
    <property type="entry name" value="Concanavalin A-like lectins/glucanases"/>
    <property type="match status" value="1"/>
</dbReference>
<dbReference type="Pfam" id="PF13385">
    <property type="entry name" value="Laminin_G_3"/>
    <property type="match status" value="1"/>
</dbReference>
<evidence type="ECO:0000256" key="1">
    <source>
        <dbReference type="SAM" id="MobiDB-lite"/>
    </source>
</evidence>